<protein>
    <submittedName>
        <fullName evidence="1">Uncharacterized protein</fullName>
    </submittedName>
</protein>
<organism evidence="1 2">
    <name type="scientific">Agromyces ramosus</name>
    <dbReference type="NCBI Taxonomy" id="33879"/>
    <lineage>
        <taxon>Bacteria</taxon>
        <taxon>Bacillati</taxon>
        <taxon>Actinomycetota</taxon>
        <taxon>Actinomycetes</taxon>
        <taxon>Micrococcales</taxon>
        <taxon>Microbacteriaceae</taxon>
        <taxon>Agromyces</taxon>
    </lineage>
</organism>
<dbReference type="OrthoDB" id="121137at2"/>
<dbReference type="AlphaFoldDB" id="A0A4Q7M9C4"/>
<accession>A0A4Q7M9C4</accession>
<gene>
    <name evidence="1" type="ORF">EV187_2841</name>
</gene>
<dbReference type="Proteomes" id="UP000293289">
    <property type="component" value="Unassembled WGS sequence"/>
</dbReference>
<sequence length="201" mass="21265">MGRQSKATWIGEHGGAAAVTLHLEAAGLQISGERRARVPRSAWTHVEAADGVVSFEADGRTYRFELGAAAPAWATALTTQPPSLAEKLGVSHGSTVAVRGDLPLPELHEALSDAARVPPWEAEVVVVVVRSDGELESLPVWFRECGIGSHVWVVHGKGRESTAPGDNAVRTVMRSAGWCDTKVSAVGDAWSATRYTPAKAP</sequence>
<dbReference type="EMBL" id="SGWY01000003">
    <property type="protein sequence ID" value="RZS64454.1"/>
    <property type="molecule type" value="Genomic_DNA"/>
</dbReference>
<comment type="caution">
    <text evidence="1">The sequence shown here is derived from an EMBL/GenBank/DDBJ whole genome shotgun (WGS) entry which is preliminary data.</text>
</comment>
<dbReference type="RefSeq" id="WP_130353683.1">
    <property type="nucleotide sequence ID" value="NZ_SGWY01000003.1"/>
</dbReference>
<keyword evidence="2" id="KW-1185">Reference proteome</keyword>
<name>A0A4Q7M9C4_9MICO</name>
<proteinExistence type="predicted"/>
<evidence type="ECO:0000313" key="1">
    <source>
        <dbReference type="EMBL" id="RZS64454.1"/>
    </source>
</evidence>
<reference evidence="1 2" key="1">
    <citation type="submission" date="2019-02" db="EMBL/GenBank/DDBJ databases">
        <title>Genomic Encyclopedia of Type Strains, Phase IV (KMG-IV): sequencing the most valuable type-strain genomes for metagenomic binning, comparative biology and taxonomic classification.</title>
        <authorList>
            <person name="Goeker M."/>
        </authorList>
    </citation>
    <scope>NUCLEOTIDE SEQUENCE [LARGE SCALE GENOMIC DNA]</scope>
    <source>
        <strain evidence="1 2">DSM 43045</strain>
    </source>
</reference>
<evidence type="ECO:0000313" key="2">
    <source>
        <dbReference type="Proteomes" id="UP000293289"/>
    </source>
</evidence>